<evidence type="ECO:0000259" key="1">
    <source>
        <dbReference type="Pfam" id="PF01494"/>
    </source>
</evidence>
<dbReference type="InterPro" id="IPR002938">
    <property type="entry name" value="FAD-bd"/>
</dbReference>
<organism evidence="2 3">
    <name type="scientific">Rhizobium lusitanum</name>
    <dbReference type="NCBI Taxonomy" id="293958"/>
    <lineage>
        <taxon>Bacteria</taxon>
        <taxon>Pseudomonadati</taxon>
        <taxon>Pseudomonadota</taxon>
        <taxon>Alphaproteobacteria</taxon>
        <taxon>Hyphomicrobiales</taxon>
        <taxon>Rhizobiaceae</taxon>
        <taxon>Rhizobium/Agrobacterium group</taxon>
        <taxon>Rhizobium</taxon>
    </lineage>
</organism>
<dbReference type="Gene3D" id="3.50.50.60">
    <property type="entry name" value="FAD/NAD(P)-binding domain"/>
    <property type="match status" value="1"/>
</dbReference>
<dbReference type="InterPro" id="IPR051205">
    <property type="entry name" value="UbiH/COQ6_monooxygenase"/>
</dbReference>
<dbReference type="GO" id="GO:0071949">
    <property type="term" value="F:FAD binding"/>
    <property type="evidence" value="ECO:0007669"/>
    <property type="project" value="InterPro"/>
</dbReference>
<dbReference type="PANTHER" id="PTHR43876">
    <property type="entry name" value="UBIQUINONE BIOSYNTHESIS MONOOXYGENASE COQ6, MITOCHONDRIAL"/>
    <property type="match status" value="1"/>
</dbReference>
<dbReference type="InterPro" id="IPR036188">
    <property type="entry name" value="FAD/NAD-bd_sf"/>
</dbReference>
<gene>
    <name evidence="2" type="ORF">GGD46_003034</name>
</gene>
<accession>A0A7X0ME77</accession>
<sequence length="410" mass="45347">MTIKQSFERLATETDTDIAIVGGGLSGTLAATILGHAGYRVTLIDRHRTVPEEFRVEKMSGGQIDTLQRLRLLGPVSAAAVAFDEVIHMRKGRMLDRTNDRQFGFLYNRLVSALRAALPANVNFVVGQVSGVQTGATRQRIAILGQDEMTARLLVLATGMGDILRRDLGISHRSVAEKRSFAFGFNLRPVGAKSLRHMALTYHGTSDGIDHMNLFPVPGGTRANLFVFRDPRDPWIKSLHENPKDTLAAIFPSLIETAGDFDIVGKVDSWLTDITIAENCRQDGVVLIGDAFQSSCPATGIGVSRLLTDVERLCTAYIPQWMAETAFDRAKIAAYYDDPQKQESDALALQLALHGRNLATNTDLRWRTRRQIHFMRRRAVHALEKLSPALATKLYRLAARYVKSPARSPA</sequence>
<dbReference type="Pfam" id="PF01494">
    <property type="entry name" value="FAD_binding_3"/>
    <property type="match status" value="1"/>
</dbReference>
<protein>
    <submittedName>
        <fullName evidence="2">2-polyprenyl-6-methoxyphenol hydroxylase-like FAD-dependent oxidoreductase</fullName>
    </submittedName>
</protein>
<dbReference type="Proteomes" id="UP000565576">
    <property type="component" value="Unassembled WGS sequence"/>
</dbReference>
<name>A0A7X0ME77_9HYPH</name>
<evidence type="ECO:0000313" key="2">
    <source>
        <dbReference type="EMBL" id="MBB6485740.1"/>
    </source>
</evidence>
<dbReference type="EMBL" id="JACHBG010000006">
    <property type="protein sequence ID" value="MBB6485740.1"/>
    <property type="molecule type" value="Genomic_DNA"/>
</dbReference>
<dbReference type="PRINTS" id="PR00420">
    <property type="entry name" value="RNGMNOXGNASE"/>
</dbReference>
<comment type="caution">
    <text evidence="2">The sequence shown here is derived from an EMBL/GenBank/DDBJ whole genome shotgun (WGS) entry which is preliminary data.</text>
</comment>
<dbReference type="SUPFAM" id="SSF51905">
    <property type="entry name" value="FAD/NAD(P)-binding domain"/>
    <property type="match status" value="1"/>
</dbReference>
<dbReference type="RefSeq" id="WP_184705087.1">
    <property type="nucleotide sequence ID" value="NZ_JACHBG010000006.1"/>
</dbReference>
<proteinExistence type="predicted"/>
<dbReference type="PANTHER" id="PTHR43876:SF7">
    <property type="entry name" value="UBIQUINONE BIOSYNTHESIS MONOOXYGENASE COQ6, MITOCHONDRIAL"/>
    <property type="match status" value="1"/>
</dbReference>
<dbReference type="AlphaFoldDB" id="A0A7X0ME77"/>
<feature type="domain" description="FAD-binding" evidence="1">
    <location>
        <begin position="15"/>
        <end position="315"/>
    </location>
</feature>
<evidence type="ECO:0000313" key="3">
    <source>
        <dbReference type="Proteomes" id="UP000565576"/>
    </source>
</evidence>
<reference evidence="2 3" key="1">
    <citation type="submission" date="2020-08" db="EMBL/GenBank/DDBJ databases">
        <title>Genomic Encyclopedia of Type Strains, Phase IV (KMG-V): Genome sequencing to study the core and pangenomes of soil and plant-associated prokaryotes.</title>
        <authorList>
            <person name="Whitman W."/>
        </authorList>
    </citation>
    <scope>NUCLEOTIDE SEQUENCE [LARGE SCALE GENOMIC DNA]</scope>
    <source>
        <strain evidence="2 3">SEMIA 4060</strain>
    </source>
</reference>